<evidence type="ECO:0000256" key="7">
    <source>
        <dbReference type="ARBA" id="ARBA00022915"/>
    </source>
</evidence>
<accession>A0A448MT11</accession>
<evidence type="ECO:0000313" key="17">
    <source>
        <dbReference type="EMBL" id="VEH68246.1"/>
    </source>
</evidence>
<dbReference type="NCBIfam" id="TIGR00674">
    <property type="entry name" value="dapA"/>
    <property type="match status" value="1"/>
</dbReference>
<comment type="caution">
    <text evidence="12">Was originally thought to be a dihydrodipicolinate synthase (DHDPS), catalyzing the condensation of (S)-aspartate-beta-semialdehyde [(S)-ASA] and pyruvate to dihydrodipicolinate (DHDP). However, it was shown in E.coli that the product of the enzymatic reaction is not dihydrodipicolinate but in fact (4S)-4-hydroxy-2,3,4,5-tetrahydro-(2S)-dipicolinic acid (HTPA), and that the consecutive dehydration reaction leading to DHDP is not spontaneous but catalyzed by DapB.</text>
</comment>
<dbReference type="PROSITE" id="PS00666">
    <property type="entry name" value="DHDPS_2"/>
    <property type="match status" value="1"/>
</dbReference>
<dbReference type="GO" id="GO:0005829">
    <property type="term" value="C:cytosol"/>
    <property type="evidence" value="ECO:0007669"/>
    <property type="project" value="TreeGrafter"/>
</dbReference>
<dbReference type="Gene3D" id="3.20.20.70">
    <property type="entry name" value="Aldolase class I"/>
    <property type="match status" value="1"/>
</dbReference>
<feature type="site" description="L-lysine inhibitor binding" evidence="16">
    <location>
        <position position="86"/>
    </location>
</feature>
<feature type="binding site" evidence="12 15">
    <location>
        <position position="209"/>
    </location>
    <ligand>
        <name>pyruvate</name>
        <dbReference type="ChEBI" id="CHEBI:15361"/>
    </ligand>
</feature>
<dbReference type="GO" id="GO:0019877">
    <property type="term" value="P:diaminopimelate biosynthetic process"/>
    <property type="evidence" value="ECO:0007669"/>
    <property type="project" value="UniProtKB-UniRule"/>
</dbReference>
<dbReference type="GO" id="GO:0008840">
    <property type="term" value="F:4-hydroxy-tetrahydrodipicolinate synthase activity"/>
    <property type="evidence" value="ECO:0007669"/>
    <property type="project" value="UniProtKB-UniRule"/>
</dbReference>
<feature type="site" description="Part of a proton relay during catalysis" evidence="12 16">
    <location>
        <position position="113"/>
    </location>
</feature>
<evidence type="ECO:0000256" key="9">
    <source>
        <dbReference type="ARBA" id="ARBA00023239"/>
    </source>
</evidence>
<keyword evidence="7 12" id="KW-0220">Diaminopimelate biosynthesis</keyword>
<feature type="active site" description="Schiff-base intermediate with substrate" evidence="12 14">
    <location>
        <position position="167"/>
    </location>
</feature>
<dbReference type="PANTHER" id="PTHR12128">
    <property type="entry name" value="DIHYDRODIPICOLINATE SYNTHASE"/>
    <property type="match status" value="1"/>
</dbReference>
<comment type="subcellular location">
    <subcellularLocation>
        <location evidence="12">Cytoplasm</location>
    </subcellularLocation>
</comment>
<protein>
    <recommendedName>
        <fullName evidence="4 12">4-hydroxy-tetrahydrodipicolinate synthase</fullName>
        <shortName evidence="12">HTPA synthase</shortName>
        <ecNumber evidence="4 12">4.3.3.7</ecNumber>
    </recommendedName>
</protein>
<comment type="function">
    <text evidence="1 12">Catalyzes the condensation of (S)-aspartate-beta-semialdehyde [(S)-ASA] and pyruvate to 4-hydroxy-tetrahydrodipicolinate (HTPA).</text>
</comment>
<dbReference type="InterPro" id="IPR013785">
    <property type="entry name" value="Aldolase_TIM"/>
</dbReference>
<evidence type="ECO:0000256" key="16">
    <source>
        <dbReference type="PIRSR" id="PIRSR001365-3"/>
    </source>
</evidence>
<dbReference type="PROSITE" id="PS00665">
    <property type="entry name" value="DHDPS_1"/>
    <property type="match status" value="1"/>
</dbReference>
<evidence type="ECO:0000256" key="11">
    <source>
        <dbReference type="ARBA" id="ARBA00047836"/>
    </source>
</evidence>
<dbReference type="HAMAP" id="MF_00418">
    <property type="entry name" value="DapA"/>
    <property type="match status" value="1"/>
</dbReference>
<evidence type="ECO:0000256" key="4">
    <source>
        <dbReference type="ARBA" id="ARBA00012086"/>
    </source>
</evidence>
<dbReference type="InterPro" id="IPR002220">
    <property type="entry name" value="DapA-like"/>
</dbReference>
<dbReference type="SMART" id="SM01130">
    <property type="entry name" value="DHDPS"/>
    <property type="match status" value="1"/>
</dbReference>
<evidence type="ECO:0000256" key="5">
    <source>
        <dbReference type="ARBA" id="ARBA00022490"/>
    </source>
</evidence>
<feature type="active site" description="Proton donor/acceptor" evidence="12 14">
    <location>
        <position position="139"/>
    </location>
</feature>
<gene>
    <name evidence="12 17" type="primary">dapA</name>
    <name evidence="17" type="ORF">NCTC8284_03476</name>
</gene>
<dbReference type="CDD" id="cd00950">
    <property type="entry name" value="DHDPS"/>
    <property type="match status" value="1"/>
</dbReference>
<comment type="catalytic activity">
    <reaction evidence="11 12">
        <text>L-aspartate 4-semialdehyde + pyruvate = (2S,4S)-4-hydroxy-2,3,4,5-tetrahydrodipicolinate + H2O + H(+)</text>
        <dbReference type="Rhea" id="RHEA:34171"/>
        <dbReference type="ChEBI" id="CHEBI:15361"/>
        <dbReference type="ChEBI" id="CHEBI:15377"/>
        <dbReference type="ChEBI" id="CHEBI:15378"/>
        <dbReference type="ChEBI" id="CHEBI:67139"/>
        <dbReference type="ChEBI" id="CHEBI:537519"/>
        <dbReference type="EC" id="4.3.3.7"/>
    </reaction>
</comment>
<sequence length="296" mass="31936">MSTQNPLFFGSIVALVTPMDNHGGIDFETLEKLVEFHIDAGTDAIVSVGTTGESATLSIEENVKVIEKTVELAKGRIPIIAGTGANATSEAIVMTKLVRDSGVAGCLSVVPYYNKPTQEGMYQHFKAIAECTDLPQILYNVPGRTGSDMKPETVARLAQIENIVGIKEATGEINRVTEIKKLAGKDFIVLSGDDSTGLEAMKLGAEGVISVTNNLAAKDMAEMCRLVRMGELSKAEEINQRLMALHRDLFVESNPIPVKWAAYRLGLIKSPSIRLPLTILSENAQPKVEAALKQQV</sequence>
<evidence type="ECO:0000256" key="6">
    <source>
        <dbReference type="ARBA" id="ARBA00022605"/>
    </source>
</evidence>
<dbReference type="SUPFAM" id="SSF51569">
    <property type="entry name" value="Aldolase"/>
    <property type="match status" value="1"/>
</dbReference>
<evidence type="ECO:0000256" key="8">
    <source>
        <dbReference type="ARBA" id="ARBA00023154"/>
    </source>
</evidence>
<keyword evidence="8 12" id="KW-0457">Lysine biosynthesis</keyword>
<dbReference type="EC" id="4.3.3.7" evidence="4 12"/>
<keyword evidence="10 12" id="KW-0704">Schiff base</keyword>
<dbReference type="KEGG" id="rpne:NCTC8284_03476"/>
<dbReference type="InterPro" id="IPR020624">
    <property type="entry name" value="Schiff_base-form_aldolases_CS"/>
</dbReference>
<evidence type="ECO:0000256" key="3">
    <source>
        <dbReference type="ARBA" id="ARBA00007592"/>
    </source>
</evidence>
<dbReference type="InterPro" id="IPR005263">
    <property type="entry name" value="DapA"/>
</dbReference>
<name>A0A448MT11_9PAST</name>
<evidence type="ECO:0000256" key="13">
    <source>
        <dbReference type="PIRNR" id="PIRNR001365"/>
    </source>
</evidence>
<dbReference type="STRING" id="758.GCA_000730685_01449"/>
<dbReference type="AlphaFoldDB" id="A0A448MT11"/>
<dbReference type="Pfam" id="PF00701">
    <property type="entry name" value="DHDPS"/>
    <property type="match status" value="1"/>
</dbReference>
<proteinExistence type="inferred from homology"/>
<evidence type="ECO:0000313" key="18">
    <source>
        <dbReference type="Proteomes" id="UP000278733"/>
    </source>
</evidence>
<feature type="site" description="Part of a proton relay during catalysis" evidence="12 16">
    <location>
        <position position="50"/>
    </location>
</feature>
<keyword evidence="6 12" id="KW-0028">Amino-acid biosynthesis</keyword>
<evidence type="ECO:0000256" key="15">
    <source>
        <dbReference type="PIRSR" id="PIRSR001365-2"/>
    </source>
</evidence>
<dbReference type="EMBL" id="LR134405">
    <property type="protein sequence ID" value="VEH68246.1"/>
    <property type="molecule type" value="Genomic_DNA"/>
</dbReference>
<feature type="site" description="L-lysine inhibitor binding; via carbonyl oxygen" evidence="16">
    <location>
        <position position="55"/>
    </location>
</feature>
<dbReference type="InterPro" id="IPR020625">
    <property type="entry name" value="Schiff_base-form_aldolases_AS"/>
</dbReference>
<feature type="site" description="L-lysine inhibitor binding" evidence="16">
    <location>
        <position position="90"/>
    </location>
</feature>
<evidence type="ECO:0000256" key="14">
    <source>
        <dbReference type="PIRSR" id="PIRSR001365-1"/>
    </source>
</evidence>
<evidence type="ECO:0000256" key="10">
    <source>
        <dbReference type="ARBA" id="ARBA00023270"/>
    </source>
</evidence>
<evidence type="ECO:0000256" key="1">
    <source>
        <dbReference type="ARBA" id="ARBA00003294"/>
    </source>
</evidence>
<dbReference type="PIRSF" id="PIRSF001365">
    <property type="entry name" value="DHDPS"/>
    <property type="match status" value="1"/>
</dbReference>
<keyword evidence="9 12" id="KW-0456">Lyase</keyword>
<evidence type="ECO:0000256" key="2">
    <source>
        <dbReference type="ARBA" id="ARBA00005120"/>
    </source>
</evidence>
<feature type="site" description="L-lysine inhibitor binding" evidence="16">
    <location>
        <position position="112"/>
    </location>
</feature>
<keyword evidence="5 12" id="KW-0963">Cytoplasm</keyword>
<dbReference type="Proteomes" id="UP000278733">
    <property type="component" value="Chromosome"/>
</dbReference>
<organism evidence="17 18">
    <name type="scientific">Rodentibacter pneumotropicus</name>
    <dbReference type="NCBI Taxonomy" id="758"/>
    <lineage>
        <taxon>Bacteria</taxon>
        <taxon>Pseudomonadati</taxon>
        <taxon>Pseudomonadota</taxon>
        <taxon>Gammaproteobacteria</taxon>
        <taxon>Pasteurellales</taxon>
        <taxon>Pasteurellaceae</taxon>
        <taxon>Rodentibacter</taxon>
    </lineage>
</organism>
<comment type="subunit">
    <text evidence="12">Homotetramer; dimer of dimers.</text>
</comment>
<dbReference type="UniPathway" id="UPA00034">
    <property type="reaction ID" value="UER00017"/>
</dbReference>
<reference evidence="17 18" key="1">
    <citation type="submission" date="2018-12" db="EMBL/GenBank/DDBJ databases">
        <authorList>
            <consortium name="Pathogen Informatics"/>
        </authorList>
    </citation>
    <scope>NUCLEOTIDE SEQUENCE [LARGE SCALE GENOMIC DNA]</scope>
    <source>
        <strain evidence="17 18">NCTC8284</strain>
    </source>
</reference>
<dbReference type="PANTHER" id="PTHR12128:SF66">
    <property type="entry name" value="4-HYDROXY-2-OXOGLUTARATE ALDOLASE, MITOCHONDRIAL"/>
    <property type="match status" value="1"/>
</dbReference>
<feature type="binding site" evidence="12 15">
    <location>
        <position position="51"/>
    </location>
    <ligand>
        <name>pyruvate</name>
        <dbReference type="ChEBI" id="CHEBI:15361"/>
    </ligand>
</feature>
<comment type="pathway">
    <text evidence="2 12">Amino-acid biosynthesis; L-lysine biosynthesis via DAP pathway; (S)-tetrahydrodipicolinate from L-aspartate: step 3/4.</text>
</comment>
<evidence type="ECO:0000256" key="12">
    <source>
        <dbReference type="HAMAP-Rule" id="MF_00418"/>
    </source>
</evidence>
<dbReference type="PRINTS" id="PR00146">
    <property type="entry name" value="DHPICSNTHASE"/>
</dbReference>
<dbReference type="GO" id="GO:0009089">
    <property type="term" value="P:lysine biosynthetic process via diaminopimelate"/>
    <property type="evidence" value="ECO:0007669"/>
    <property type="project" value="UniProtKB-UniRule"/>
</dbReference>
<comment type="similarity">
    <text evidence="3 12 13">Belongs to the DapA family.</text>
</comment>